<evidence type="ECO:0000256" key="9">
    <source>
        <dbReference type="ARBA" id="ARBA00023170"/>
    </source>
</evidence>
<organism evidence="15 16">
    <name type="scientific">Bos indicus x Bos taurus</name>
    <name type="common">Hybrid cattle</name>
    <dbReference type="NCBI Taxonomy" id="30522"/>
    <lineage>
        <taxon>Eukaryota</taxon>
        <taxon>Metazoa</taxon>
        <taxon>Chordata</taxon>
        <taxon>Craniata</taxon>
        <taxon>Vertebrata</taxon>
        <taxon>Euteleostomi</taxon>
        <taxon>Mammalia</taxon>
        <taxon>Eutheria</taxon>
        <taxon>Laurasiatheria</taxon>
        <taxon>Artiodactyla</taxon>
        <taxon>Ruminantia</taxon>
        <taxon>Pecora</taxon>
        <taxon>Bovidae</taxon>
        <taxon>Bovinae</taxon>
        <taxon>Bos</taxon>
    </lineage>
</organism>
<keyword evidence="11 13" id="KW-0807">Transducer</keyword>
<feature type="transmembrane region" description="Helical" evidence="14">
    <location>
        <begin position="279"/>
        <end position="299"/>
    </location>
</feature>
<dbReference type="InterPro" id="IPR007960">
    <property type="entry name" value="TAS2R"/>
</dbReference>
<proteinExistence type="inferred from homology"/>
<reference evidence="15" key="2">
    <citation type="submission" date="2025-08" db="UniProtKB">
        <authorList>
            <consortium name="Ensembl"/>
        </authorList>
    </citation>
    <scope>IDENTIFICATION</scope>
</reference>
<evidence type="ECO:0000256" key="6">
    <source>
        <dbReference type="ARBA" id="ARBA00022989"/>
    </source>
</evidence>
<keyword evidence="3 13" id="KW-0919">Taste</keyword>
<dbReference type="PRINTS" id="PR00237">
    <property type="entry name" value="GPCRRHODOPSN"/>
</dbReference>
<dbReference type="AlphaFoldDB" id="A0A4W2FK01"/>
<evidence type="ECO:0000256" key="11">
    <source>
        <dbReference type="ARBA" id="ARBA00023224"/>
    </source>
</evidence>
<keyword evidence="9 13" id="KW-0675">Receptor</keyword>
<dbReference type="CTD" id="338398"/>
<dbReference type="Gene3D" id="1.20.1070.10">
    <property type="entry name" value="Rhodopsin 7-helix transmembrane proteins"/>
    <property type="match status" value="1"/>
</dbReference>
<keyword evidence="6 14" id="KW-1133">Transmembrane helix</keyword>
<dbReference type="Proteomes" id="UP000429181">
    <property type="component" value="Chromosome 4"/>
</dbReference>
<keyword evidence="5 13" id="KW-0812">Transmembrane</keyword>
<feature type="transmembrane region" description="Helical" evidence="14">
    <location>
        <begin position="16"/>
        <end position="38"/>
    </location>
</feature>
<name>A0A4W2FK01_BOBOX</name>
<comment type="similarity">
    <text evidence="2 12">Belongs to the G-protein coupled receptor T2R family.</text>
</comment>
<dbReference type="FunFam" id="1.20.1070.10:FF:000055">
    <property type="entry name" value="Taste receptor type 2"/>
    <property type="match status" value="1"/>
</dbReference>
<protein>
    <recommendedName>
        <fullName evidence="13">Taste receptor type 2</fullName>
    </recommendedName>
</protein>
<dbReference type="InterPro" id="IPR000276">
    <property type="entry name" value="GPCR_Rhodpsn"/>
</dbReference>
<dbReference type="PANTHER" id="PTHR11394">
    <property type="entry name" value="TASTE RECEPTOR TYPE 2"/>
    <property type="match status" value="1"/>
</dbReference>
<evidence type="ECO:0000256" key="10">
    <source>
        <dbReference type="ARBA" id="ARBA00023180"/>
    </source>
</evidence>
<dbReference type="GO" id="GO:0033038">
    <property type="term" value="F:bitter taste receptor activity"/>
    <property type="evidence" value="ECO:0007669"/>
    <property type="project" value="InterPro"/>
</dbReference>
<comment type="subcellular location">
    <subcellularLocation>
        <location evidence="1 13">Membrane</location>
        <topology evidence="1 13">Multi-pass membrane protein</topology>
    </subcellularLocation>
</comment>
<sequence>MSGGDMVPGPQLVDKTALVCIIILFLLFLVALVGNGLIIMALGSEWLLQRTLSPCDKLLVSLGASRFCLQWVVISKNIYIFLNPTAFPYNPVFQLLAVQWDFWNSATLWFSTWLSVFYCVKIATFTHPVFLWLKRNVSGLVPWMLLSSLGFSTFTTVLFFIGNHRMYQNYLKKGLQPWNVTRNAVRTYERFCLFPLRIVTWTVPTVIFIVGTVLLITSLGRHTKKVFFSISGFHSSSAQAHVKALLLAFISFAIFFTSSFLSLVLTASGMFPFGEFRFWIWQTVIYLGTAIHPLILLLSNRRLRALLGRGCSSAHGAS</sequence>
<keyword evidence="4 13" id="KW-0716">Sensory transduction</keyword>
<evidence type="ECO:0000256" key="7">
    <source>
        <dbReference type="ARBA" id="ARBA00023040"/>
    </source>
</evidence>
<evidence type="ECO:0000256" key="8">
    <source>
        <dbReference type="ARBA" id="ARBA00023136"/>
    </source>
</evidence>
<reference evidence="15 16" key="1">
    <citation type="submission" date="2018-11" db="EMBL/GenBank/DDBJ databases">
        <title>Haplotype-resolved cattle genomes.</title>
        <authorList>
            <person name="Low W.Y."/>
            <person name="Tearle R."/>
            <person name="Bickhart D.M."/>
            <person name="Rosen B.D."/>
            <person name="Koren S."/>
            <person name="Rhie A."/>
            <person name="Hiendleder S."/>
            <person name="Phillippy A.M."/>
            <person name="Smith T.P.L."/>
            <person name="Williams J.L."/>
        </authorList>
    </citation>
    <scope>NUCLEOTIDE SEQUENCE [LARGE SCALE GENOMIC DNA]</scope>
</reference>
<accession>A0A4W2FK01</accession>
<feature type="transmembrane region" description="Helical" evidence="14">
    <location>
        <begin position="140"/>
        <end position="161"/>
    </location>
</feature>
<dbReference type="RefSeq" id="XP_027396085.1">
    <property type="nucleotide sequence ID" value="XM_027540284.1"/>
</dbReference>
<keyword evidence="7 13" id="KW-0297">G-protein coupled receptor</keyword>
<feature type="transmembrane region" description="Helical" evidence="14">
    <location>
        <begin position="244"/>
        <end position="267"/>
    </location>
</feature>
<evidence type="ECO:0000256" key="3">
    <source>
        <dbReference type="ARBA" id="ARBA00022480"/>
    </source>
</evidence>
<dbReference type="GeneID" id="113891801"/>
<gene>
    <name evidence="15" type="primary">TAS2R60</name>
</gene>
<evidence type="ECO:0000256" key="1">
    <source>
        <dbReference type="ARBA" id="ARBA00004141"/>
    </source>
</evidence>
<keyword evidence="10" id="KW-0325">Glycoprotein</keyword>
<dbReference type="GO" id="GO:0016020">
    <property type="term" value="C:membrane"/>
    <property type="evidence" value="ECO:0007669"/>
    <property type="project" value="UniProtKB-SubCell"/>
</dbReference>
<dbReference type="PANTHER" id="PTHR11394:SF32">
    <property type="entry name" value="TASTE RECEPTOR TYPE 2 MEMBER 60"/>
    <property type="match status" value="1"/>
</dbReference>
<dbReference type="GeneTree" id="ENSGT01150000286961"/>
<evidence type="ECO:0000256" key="5">
    <source>
        <dbReference type="ARBA" id="ARBA00022692"/>
    </source>
</evidence>
<feature type="transmembrane region" description="Helical" evidence="14">
    <location>
        <begin position="198"/>
        <end position="219"/>
    </location>
</feature>
<evidence type="ECO:0000256" key="13">
    <source>
        <dbReference type="RuleBase" id="RU004424"/>
    </source>
</evidence>
<evidence type="ECO:0000313" key="16">
    <source>
        <dbReference type="Proteomes" id="UP000429181"/>
    </source>
</evidence>
<evidence type="ECO:0000256" key="2">
    <source>
        <dbReference type="ARBA" id="ARBA00007376"/>
    </source>
</evidence>
<dbReference type="SUPFAM" id="SSF81321">
    <property type="entry name" value="Family A G protein-coupled receptor-like"/>
    <property type="match status" value="1"/>
</dbReference>
<dbReference type="Pfam" id="PF05296">
    <property type="entry name" value="TAS2R"/>
    <property type="match status" value="1"/>
</dbReference>
<evidence type="ECO:0000256" key="14">
    <source>
        <dbReference type="SAM" id="Phobius"/>
    </source>
</evidence>
<evidence type="ECO:0000313" key="15">
    <source>
        <dbReference type="Ensembl" id="ENSBIXP00005004927.1"/>
    </source>
</evidence>
<evidence type="ECO:0000256" key="12">
    <source>
        <dbReference type="RuleBase" id="RU004423"/>
    </source>
</evidence>
<evidence type="ECO:0000256" key="4">
    <source>
        <dbReference type="ARBA" id="ARBA00022606"/>
    </source>
</evidence>
<dbReference type="GO" id="GO:0004930">
    <property type="term" value="F:G protein-coupled receptor activity"/>
    <property type="evidence" value="ECO:0007669"/>
    <property type="project" value="UniProtKB-KW"/>
</dbReference>
<dbReference type="Ensembl" id="ENSBIXT00005007381.1">
    <property type="protein sequence ID" value="ENSBIXP00005004927.1"/>
    <property type="gene ID" value="ENSBIXG00005000625.1"/>
</dbReference>
<keyword evidence="8 13" id="KW-0472">Membrane</keyword>